<organism evidence="6 7">
    <name type="scientific">Marinobacter zhanjiangensis</name>
    <dbReference type="NCBI Taxonomy" id="578215"/>
    <lineage>
        <taxon>Bacteria</taxon>
        <taxon>Pseudomonadati</taxon>
        <taxon>Pseudomonadota</taxon>
        <taxon>Gammaproteobacteria</taxon>
        <taxon>Pseudomonadales</taxon>
        <taxon>Marinobacteraceae</taxon>
        <taxon>Marinobacter</taxon>
    </lineage>
</organism>
<keyword evidence="5" id="KW-0472">Membrane</keyword>
<dbReference type="Gene3D" id="3.30.700.10">
    <property type="entry name" value="Glycoprotein, Type 4 Pilin"/>
    <property type="match status" value="1"/>
</dbReference>
<dbReference type="EMBL" id="BMXV01000005">
    <property type="protein sequence ID" value="GGY76164.1"/>
    <property type="molecule type" value="Genomic_DNA"/>
</dbReference>
<evidence type="ECO:0000256" key="4">
    <source>
        <dbReference type="RuleBase" id="RU000389"/>
    </source>
</evidence>
<dbReference type="SUPFAM" id="SSF54523">
    <property type="entry name" value="Pili subunits"/>
    <property type="match status" value="1"/>
</dbReference>
<keyword evidence="4" id="KW-0281">Fimbrium</keyword>
<comment type="caution">
    <text evidence="6">The sequence shown here is derived from an EMBL/GenBank/DDBJ whole genome shotgun (WGS) entry which is preliminary data.</text>
</comment>
<keyword evidence="2" id="KW-0488">Methylation</keyword>
<dbReference type="InterPro" id="IPR001082">
    <property type="entry name" value="Pilin"/>
</dbReference>
<dbReference type="NCBIfam" id="TIGR02532">
    <property type="entry name" value="IV_pilin_GFxxxE"/>
    <property type="match status" value="1"/>
</dbReference>
<dbReference type="PANTHER" id="PTHR30093">
    <property type="entry name" value="GENERAL SECRETION PATHWAY PROTEIN G"/>
    <property type="match status" value="1"/>
</dbReference>
<keyword evidence="5" id="KW-1133">Transmembrane helix</keyword>
<dbReference type="InterPro" id="IPR012902">
    <property type="entry name" value="N_methyl_site"/>
</dbReference>
<dbReference type="Pfam" id="PF00114">
    <property type="entry name" value="Pilin"/>
    <property type="match status" value="1"/>
</dbReference>
<sequence length="156" mass="16192">MKNMKINHAQKGFTLIELMIVVAIIGILAAIAIPQYQDYIARSQVSRVMSETGSIRTAVENCMMNGIAEANCNFGWTDSNLLGETDLQTGDGGAGLAATIDLTNNTASLDATFGGNASSAISGDTLSWSRSNEGVWSCTTSVAAKYQPAGCSGSGS</sequence>
<dbReference type="PANTHER" id="PTHR30093:SF34">
    <property type="entry name" value="PREPILIN PEPTIDASE-DEPENDENT PROTEIN D"/>
    <property type="match status" value="1"/>
</dbReference>
<dbReference type="Pfam" id="PF07963">
    <property type="entry name" value="N_methyl"/>
    <property type="match status" value="1"/>
</dbReference>
<feature type="transmembrane region" description="Helical" evidence="5">
    <location>
        <begin position="12"/>
        <end position="33"/>
    </location>
</feature>
<evidence type="ECO:0000256" key="5">
    <source>
        <dbReference type="SAM" id="Phobius"/>
    </source>
</evidence>
<proteinExistence type="inferred from homology"/>
<evidence type="ECO:0000256" key="1">
    <source>
        <dbReference type="ARBA" id="ARBA00005233"/>
    </source>
</evidence>
<comment type="similarity">
    <text evidence="1 4">Belongs to the N-Me-Phe pilin family.</text>
</comment>
<protein>
    <recommendedName>
        <fullName evidence="3">Pilin</fullName>
    </recommendedName>
</protein>
<dbReference type="PROSITE" id="PS00409">
    <property type="entry name" value="PROKAR_NTER_METHYL"/>
    <property type="match status" value="1"/>
</dbReference>
<evidence type="ECO:0000256" key="2">
    <source>
        <dbReference type="ARBA" id="ARBA00022481"/>
    </source>
</evidence>
<keyword evidence="7" id="KW-1185">Reference proteome</keyword>
<dbReference type="InterPro" id="IPR045584">
    <property type="entry name" value="Pilin-like"/>
</dbReference>
<reference evidence="7" key="1">
    <citation type="journal article" date="2019" name="Int. J. Syst. Evol. Microbiol.">
        <title>The Global Catalogue of Microorganisms (GCM) 10K type strain sequencing project: providing services to taxonomists for standard genome sequencing and annotation.</title>
        <authorList>
            <consortium name="The Broad Institute Genomics Platform"/>
            <consortium name="The Broad Institute Genome Sequencing Center for Infectious Disease"/>
            <person name="Wu L."/>
            <person name="Ma J."/>
        </authorList>
    </citation>
    <scope>NUCLEOTIDE SEQUENCE [LARGE SCALE GENOMIC DNA]</scope>
    <source>
        <strain evidence="7">KCTC 22280</strain>
    </source>
</reference>
<name>A0ABQ3B2T7_9GAMM</name>
<dbReference type="RefSeq" id="WP_189576799.1">
    <property type="nucleotide sequence ID" value="NZ_BMXV01000005.1"/>
</dbReference>
<dbReference type="Proteomes" id="UP000601597">
    <property type="component" value="Unassembled WGS sequence"/>
</dbReference>
<accession>A0ABQ3B2T7</accession>
<evidence type="ECO:0000256" key="3">
    <source>
        <dbReference type="ARBA" id="ARBA00029638"/>
    </source>
</evidence>
<evidence type="ECO:0000313" key="6">
    <source>
        <dbReference type="EMBL" id="GGY76164.1"/>
    </source>
</evidence>
<evidence type="ECO:0000313" key="7">
    <source>
        <dbReference type="Proteomes" id="UP000601597"/>
    </source>
</evidence>
<keyword evidence="5" id="KW-0812">Transmembrane</keyword>
<gene>
    <name evidence="6" type="primary">pilA</name>
    <name evidence="6" type="ORF">GCM10007071_24460</name>
</gene>